<dbReference type="InterPro" id="IPR036250">
    <property type="entry name" value="AcylCo_DH-like_C"/>
</dbReference>
<name>A0AAC9TZF0_9GAMM</name>
<comment type="similarity">
    <text evidence="2 8">Belongs to the acyl-CoA dehydrogenase family.</text>
</comment>
<dbReference type="Pfam" id="PF00441">
    <property type="entry name" value="Acyl-CoA_dh_1"/>
    <property type="match status" value="1"/>
</dbReference>
<evidence type="ECO:0000256" key="1">
    <source>
        <dbReference type="ARBA" id="ARBA00001974"/>
    </source>
</evidence>
<dbReference type="SUPFAM" id="SSF47203">
    <property type="entry name" value="Acyl-CoA dehydrogenase C-terminal domain-like"/>
    <property type="match status" value="1"/>
</dbReference>
<protein>
    <recommendedName>
        <fullName evidence="7">Cyclohexane-1-carbonyl-CoA dehydrogenase</fullName>
        <ecNumber evidence="6">1.3.8.11</ecNumber>
    </recommendedName>
</protein>
<dbReference type="Pfam" id="PF02771">
    <property type="entry name" value="Acyl-CoA_dh_N"/>
    <property type="match status" value="1"/>
</dbReference>
<dbReference type="Pfam" id="PF02770">
    <property type="entry name" value="Acyl-CoA_dh_M"/>
    <property type="match status" value="1"/>
</dbReference>
<evidence type="ECO:0000256" key="4">
    <source>
        <dbReference type="ARBA" id="ARBA00022827"/>
    </source>
</evidence>
<evidence type="ECO:0000256" key="7">
    <source>
        <dbReference type="ARBA" id="ARBA00067292"/>
    </source>
</evidence>
<dbReference type="InterPro" id="IPR013786">
    <property type="entry name" value="AcylCoA_DH/ox_N"/>
</dbReference>
<dbReference type="Gene3D" id="1.10.540.10">
    <property type="entry name" value="Acyl-CoA dehydrogenase/oxidase, N-terminal domain"/>
    <property type="match status" value="1"/>
</dbReference>
<dbReference type="AlphaFoldDB" id="A0AAC9TZF0"/>
<evidence type="ECO:0000259" key="11">
    <source>
        <dbReference type="Pfam" id="PF02771"/>
    </source>
</evidence>
<evidence type="ECO:0000256" key="8">
    <source>
        <dbReference type="RuleBase" id="RU362125"/>
    </source>
</evidence>
<dbReference type="FunFam" id="1.20.140.10:FF:000001">
    <property type="entry name" value="Acyl-CoA dehydrogenase"/>
    <property type="match status" value="1"/>
</dbReference>
<evidence type="ECO:0000256" key="3">
    <source>
        <dbReference type="ARBA" id="ARBA00022630"/>
    </source>
</evidence>
<dbReference type="Proteomes" id="UP000198233">
    <property type="component" value="Chromosome"/>
</dbReference>
<evidence type="ECO:0000259" key="9">
    <source>
        <dbReference type="Pfam" id="PF00441"/>
    </source>
</evidence>
<dbReference type="InterPro" id="IPR037069">
    <property type="entry name" value="AcylCoA_DH/ox_N_sf"/>
</dbReference>
<evidence type="ECO:0000256" key="5">
    <source>
        <dbReference type="ARBA" id="ARBA00023002"/>
    </source>
</evidence>
<keyword evidence="5 8" id="KW-0560">Oxidoreductase</keyword>
<keyword evidence="15" id="KW-1185">Reference proteome</keyword>
<gene>
    <name evidence="12" type="ORF">CFF01_11005</name>
    <name evidence="13" type="ORF">FGA12_10830</name>
</gene>
<dbReference type="RefSeq" id="WP_033539627.1">
    <property type="nucleotide sequence ID" value="NZ_CP022272.1"/>
</dbReference>
<reference evidence="13 15" key="2">
    <citation type="submission" date="2019-06" db="EMBL/GenBank/DDBJ databases">
        <title>Complete genome of Shewanella marisflavi ECSMB14101, a mussel settlement-inducing bacterium isolated from East China Sea.</title>
        <authorList>
            <person name="Yang J."/>
            <person name="Liang X."/>
            <person name="Chang R."/>
            <person name="Peng L."/>
        </authorList>
    </citation>
    <scope>NUCLEOTIDE SEQUENCE [LARGE SCALE GENOMIC DNA]</scope>
    <source>
        <strain evidence="13 15">ECSMB14101</strain>
    </source>
</reference>
<evidence type="ECO:0000313" key="13">
    <source>
        <dbReference type="EMBL" id="QDF75606.1"/>
    </source>
</evidence>
<feature type="domain" description="Acyl-CoA dehydrogenase/oxidase N-terminal" evidence="11">
    <location>
        <begin position="6"/>
        <end position="116"/>
    </location>
</feature>
<dbReference type="InterPro" id="IPR046373">
    <property type="entry name" value="Acyl-CoA_Oxase/DH_mid-dom_sf"/>
</dbReference>
<dbReference type="PROSITE" id="PS00072">
    <property type="entry name" value="ACYL_COA_DH_1"/>
    <property type="match status" value="1"/>
</dbReference>
<dbReference type="PANTHER" id="PTHR43831">
    <property type="entry name" value="ISOBUTYRYL-COA DEHYDROGENASE"/>
    <property type="match status" value="1"/>
</dbReference>
<dbReference type="InterPro" id="IPR006089">
    <property type="entry name" value="Acyl-CoA_DH_CS"/>
</dbReference>
<dbReference type="InterPro" id="IPR006091">
    <property type="entry name" value="Acyl-CoA_Oxase/DH_mid-dom"/>
</dbReference>
<dbReference type="Gene3D" id="2.40.110.10">
    <property type="entry name" value="Butyryl-CoA Dehydrogenase, subunit A, domain 2"/>
    <property type="match status" value="1"/>
</dbReference>
<evidence type="ECO:0000313" key="12">
    <source>
        <dbReference type="EMBL" id="ASJ97070.1"/>
    </source>
</evidence>
<dbReference type="FunFam" id="2.40.110.10:FF:000009">
    <property type="entry name" value="Acyl-CoA dehydrogenase"/>
    <property type="match status" value="1"/>
</dbReference>
<evidence type="ECO:0000256" key="2">
    <source>
        <dbReference type="ARBA" id="ARBA00009347"/>
    </source>
</evidence>
<dbReference type="GO" id="GO:0003995">
    <property type="term" value="F:acyl-CoA dehydrogenase activity"/>
    <property type="evidence" value="ECO:0007669"/>
    <property type="project" value="InterPro"/>
</dbReference>
<dbReference type="EMBL" id="CP041153">
    <property type="protein sequence ID" value="QDF75606.1"/>
    <property type="molecule type" value="Genomic_DNA"/>
</dbReference>
<evidence type="ECO:0000313" key="15">
    <source>
        <dbReference type="Proteomes" id="UP000318758"/>
    </source>
</evidence>
<organism evidence="12 14">
    <name type="scientific">Shewanella marisflavi</name>
    <dbReference type="NCBI Taxonomy" id="260364"/>
    <lineage>
        <taxon>Bacteria</taxon>
        <taxon>Pseudomonadati</taxon>
        <taxon>Pseudomonadota</taxon>
        <taxon>Gammaproteobacteria</taxon>
        <taxon>Alteromonadales</taxon>
        <taxon>Shewanellaceae</taxon>
        <taxon>Shewanella</taxon>
    </lineage>
</organism>
<accession>A0AAC9TZF0</accession>
<evidence type="ECO:0000259" key="10">
    <source>
        <dbReference type="Pfam" id="PF02770"/>
    </source>
</evidence>
<dbReference type="Proteomes" id="UP000318758">
    <property type="component" value="Chromosome"/>
</dbReference>
<keyword evidence="4 8" id="KW-0274">FAD</keyword>
<dbReference type="EMBL" id="CP022272">
    <property type="protein sequence ID" value="ASJ97070.1"/>
    <property type="molecule type" value="Genomic_DNA"/>
</dbReference>
<proteinExistence type="inferred from homology"/>
<dbReference type="Gene3D" id="1.20.140.10">
    <property type="entry name" value="Butyryl-CoA Dehydrogenase, subunit A, domain 3"/>
    <property type="match status" value="1"/>
</dbReference>
<reference evidence="12 14" key="1">
    <citation type="submission" date="2017-06" db="EMBL/GenBank/DDBJ databases">
        <title>Complete genome sequence of Shewanella marisflavi EP1 associated with anaerobic 2,4-dinitrotoluene reduction and salt tolerance.</title>
        <authorList>
            <person name="Huang J."/>
        </authorList>
    </citation>
    <scope>NUCLEOTIDE SEQUENCE [LARGE SCALE GENOMIC DNA]</scope>
    <source>
        <strain evidence="12 14">EP1</strain>
    </source>
</reference>
<dbReference type="GO" id="GO:0050660">
    <property type="term" value="F:flavin adenine dinucleotide binding"/>
    <property type="evidence" value="ECO:0007669"/>
    <property type="project" value="InterPro"/>
</dbReference>
<evidence type="ECO:0000313" key="14">
    <source>
        <dbReference type="Proteomes" id="UP000198233"/>
    </source>
</evidence>
<evidence type="ECO:0000256" key="6">
    <source>
        <dbReference type="ARBA" id="ARBA00066361"/>
    </source>
</evidence>
<dbReference type="EC" id="1.3.8.11" evidence="6"/>
<dbReference type="PIRSF" id="PIRSF016578">
    <property type="entry name" value="HsaA"/>
    <property type="match status" value="1"/>
</dbReference>
<feature type="domain" description="Acyl-CoA dehydrogenase/oxidase C-terminal" evidence="9">
    <location>
        <begin position="227"/>
        <end position="377"/>
    </location>
</feature>
<feature type="domain" description="Acyl-CoA oxidase/dehydrogenase middle" evidence="10">
    <location>
        <begin position="122"/>
        <end position="215"/>
    </location>
</feature>
<dbReference type="PROSITE" id="PS00073">
    <property type="entry name" value="ACYL_COA_DH_2"/>
    <property type="match status" value="1"/>
</dbReference>
<keyword evidence="3 8" id="KW-0285">Flavoprotein</keyword>
<dbReference type="SUPFAM" id="SSF56645">
    <property type="entry name" value="Acyl-CoA dehydrogenase NM domain-like"/>
    <property type="match status" value="1"/>
</dbReference>
<dbReference type="InterPro" id="IPR009100">
    <property type="entry name" value="AcylCoA_DH/oxidase_NM_dom_sf"/>
</dbReference>
<dbReference type="PANTHER" id="PTHR43831:SF1">
    <property type="entry name" value="ISOBUTYRYL-COA DEHYDROGENASE, MITOCHONDRIAL"/>
    <property type="match status" value="1"/>
</dbReference>
<dbReference type="KEGG" id="smav:CFF01_11005"/>
<comment type="cofactor">
    <cofactor evidence="1 8">
        <name>FAD</name>
        <dbReference type="ChEBI" id="CHEBI:57692"/>
    </cofactor>
</comment>
<sequence length="385" mass="42026">MDFNLNEDQRQFAELATQFAQEELAPFAAKWDEEHHFPKDVIQKAGELGFCSLYSPESEGGMGLSRLDSSIIFEQLAMGCTATTAMLTIHNMATWMVTSFGSQNLRDEWSEALTTGSKLASYCLTEAGAGSDAASLKTKAVREGDEYVISGAKMFISGAGSTELLVVMCRTGEAGPKGISAIAIPADAEGITYGKAEDKMGWNAQPTREITFDKVRVPVTNLLGEEGQGFTFAMKGLDGGRINIATCSVGTAQAALERAQQYMNERQQFGKPIAAFQALQFKLADMATELVAARQMVRLAAFKLDSGDPEATAYCAMAKRFATDVGFNVCDSALQLHGGYGYIREYPLERHFRDVRVHQILEGTNEIMRLIIARRLLDENASQIL</sequence>
<dbReference type="InterPro" id="IPR052547">
    <property type="entry name" value="Mito_Isobutyryl-CoADH"/>
</dbReference>
<dbReference type="InterPro" id="IPR009075">
    <property type="entry name" value="AcylCo_DH/oxidase_C"/>
</dbReference>